<accession>Q9DSV3</accession>
<dbReference type="EMBL" id="AJ279812">
    <property type="protein sequence ID" value="CAC19132.1"/>
    <property type="molecule type" value="Genomic_DNA"/>
</dbReference>
<reference evidence="1" key="1">
    <citation type="journal article" date="2000" name="J. Gen. Virol.">
        <title>Phylogenetic position of the Diadromus pulchellus ascovirus DNA polymerase among viruses with large double-stranded DNA genomes.</title>
        <authorList>
            <person name="Stasiak K."/>
            <person name="Demattei M.V."/>
            <person name="Federici B.A."/>
            <person name="Bigot Y."/>
        </authorList>
    </citation>
    <scope>NUCLEOTIDE SEQUENCE</scope>
</reference>
<name>Q9DSV3_9VIRU</name>
<organism evidence="1">
    <name type="scientific">Diadromus pulchellus ascovirus 4a</name>
    <dbReference type="NCBI Taxonomy" id="158683"/>
    <lineage>
        <taxon>Viruses</taxon>
        <taxon>Varidnaviria</taxon>
        <taxon>Bamfordvirae</taxon>
        <taxon>Nucleocytoviricota</taxon>
        <taxon>Megaviricetes</taxon>
        <taxon>Pimascovirales</taxon>
        <taxon>Pimascovirales incertae sedis</taxon>
        <taxon>Ascoviridae</taxon>
        <taxon>Toursvirus</taxon>
        <taxon>Toursvirus dptv1a</taxon>
    </lineage>
</organism>
<sequence length="91" mass="10893">MFAYRVRPRGFPRESTRVYNRRVGWSRLFLDNANGVGQIVVLSDTGRYRGRNYSSHFPIDILDRRPNFQDERVIGRALRYQSQLRKDRQCD</sequence>
<proteinExistence type="predicted"/>
<evidence type="ECO:0000313" key="1">
    <source>
        <dbReference type="EMBL" id="CAC19132.1"/>
    </source>
</evidence>
<protein>
    <submittedName>
        <fullName evidence="1">Uncharacterized protein</fullName>
    </submittedName>
</protein>